<dbReference type="Gene3D" id="2.60.120.650">
    <property type="entry name" value="Cupin"/>
    <property type="match status" value="1"/>
</dbReference>
<keyword evidence="3" id="KW-1185">Reference proteome</keyword>
<reference evidence="2" key="2">
    <citation type="submission" date="2023-06" db="EMBL/GenBank/DDBJ databases">
        <authorList>
            <consortium name="Lawrence Berkeley National Laboratory"/>
            <person name="Haridas S."/>
            <person name="Hensen N."/>
            <person name="Bonometti L."/>
            <person name="Westerberg I."/>
            <person name="Brannstrom I.O."/>
            <person name="Guillou S."/>
            <person name="Cros-Aarteil S."/>
            <person name="Calhoun S."/>
            <person name="Kuo A."/>
            <person name="Mondo S."/>
            <person name="Pangilinan J."/>
            <person name="Riley R."/>
            <person name="Labutti K."/>
            <person name="Andreopoulos B."/>
            <person name="Lipzen A."/>
            <person name="Chen C."/>
            <person name="Yanf M."/>
            <person name="Daum C."/>
            <person name="Ng V."/>
            <person name="Clum A."/>
            <person name="Steindorff A."/>
            <person name="Ohm R."/>
            <person name="Martin F."/>
            <person name="Silar P."/>
            <person name="Natvig D."/>
            <person name="Lalanne C."/>
            <person name="Gautier V."/>
            <person name="Ament-Velasquez S.L."/>
            <person name="Kruys A."/>
            <person name="Hutchinson M.I."/>
            <person name="Powell A.J."/>
            <person name="Barry K."/>
            <person name="Miller A.N."/>
            <person name="Grigoriev I.V."/>
            <person name="Debuchy R."/>
            <person name="Gladieux P."/>
            <person name="Thoren M.H."/>
            <person name="Johannesson H."/>
        </authorList>
    </citation>
    <scope>NUCLEOTIDE SEQUENCE</scope>
    <source>
        <strain evidence="2">CBS 118394</strain>
    </source>
</reference>
<reference evidence="2" key="1">
    <citation type="journal article" date="2023" name="Mol. Phylogenet. Evol.">
        <title>Genome-scale phylogeny and comparative genomics of the fungal order Sordariales.</title>
        <authorList>
            <person name="Hensen N."/>
            <person name="Bonometti L."/>
            <person name="Westerberg I."/>
            <person name="Brannstrom I.O."/>
            <person name="Guillou S."/>
            <person name="Cros-Aarteil S."/>
            <person name="Calhoun S."/>
            <person name="Haridas S."/>
            <person name="Kuo A."/>
            <person name="Mondo S."/>
            <person name="Pangilinan J."/>
            <person name="Riley R."/>
            <person name="LaButti K."/>
            <person name="Andreopoulos B."/>
            <person name="Lipzen A."/>
            <person name="Chen C."/>
            <person name="Yan M."/>
            <person name="Daum C."/>
            <person name="Ng V."/>
            <person name="Clum A."/>
            <person name="Steindorff A."/>
            <person name="Ohm R.A."/>
            <person name="Martin F."/>
            <person name="Silar P."/>
            <person name="Natvig D.O."/>
            <person name="Lalanne C."/>
            <person name="Gautier V."/>
            <person name="Ament-Velasquez S.L."/>
            <person name="Kruys A."/>
            <person name="Hutchinson M.I."/>
            <person name="Powell A.J."/>
            <person name="Barry K."/>
            <person name="Miller A.N."/>
            <person name="Grigoriev I.V."/>
            <person name="Debuchy R."/>
            <person name="Gladieux P."/>
            <person name="Hiltunen Thoren M."/>
            <person name="Johannesson H."/>
        </authorList>
    </citation>
    <scope>NUCLEOTIDE SEQUENCE</scope>
    <source>
        <strain evidence="2">CBS 118394</strain>
    </source>
</reference>
<dbReference type="SMART" id="SM00558">
    <property type="entry name" value="JmjC"/>
    <property type="match status" value="1"/>
</dbReference>
<dbReference type="EMBL" id="JAUEDM010000005">
    <property type="protein sequence ID" value="KAK3316442.1"/>
    <property type="molecule type" value="Genomic_DNA"/>
</dbReference>
<dbReference type="Proteomes" id="UP001283341">
    <property type="component" value="Unassembled WGS sequence"/>
</dbReference>
<dbReference type="SUPFAM" id="SSF51197">
    <property type="entry name" value="Clavaminate synthase-like"/>
    <property type="match status" value="1"/>
</dbReference>
<dbReference type="Pfam" id="PF13621">
    <property type="entry name" value="Cupin_8"/>
    <property type="match status" value="1"/>
</dbReference>
<dbReference type="AlphaFoldDB" id="A0AAE0M280"/>
<sequence>MFYHPSRPAVKCTFSGFVSNLRRQLHPTPQSRRMSMIAHAAGPVDVATFKRDAFDVEKPLVMPRVEADSLPAARKWFTSHQGRTTLTPYLMTYSDLMFPYEFILTPPQETDFAHLDLVRWLSTSGGPYAALAPMLEANIRSLPPRSKETQFLQFDAPLALLDAAIQFGGDRDFGHHPQKLYIAQAPLDMLPDALRDDVPTPTLVKEAGKGDVYNSSIWLGLEPTYTTWHRDPNPNLFCQMCSSKVVRVLPPQHGEQVYIEVLRGLGLPASPRIRGAEMMQGKEKQALQDAIWGDDAPYEIKEAVLGPGDTLFIPKGWWHSVKSLEDDGRLNASVNWWFR</sequence>
<name>A0AAE0M280_9PEZI</name>
<comment type="caution">
    <text evidence="2">The sequence shown here is derived from an EMBL/GenBank/DDBJ whole genome shotgun (WGS) entry which is preliminary data.</text>
</comment>
<dbReference type="PANTHER" id="PTHR12461">
    <property type="entry name" value="HYPOXIA-INDUCIBLE FACTOR 1 ALPHA INHIBITOR-RELATED"/>
    <property type="match status" value="1"/>
</dbReference>
<gene>
    <name evidence="2" type="ORF">B0H66DRAFT_561321</name>
</gene>
<proteinExistence type="predicted"/>
<feature type="domain" description="JmjC" evidence="1">
    <location>
        <begin position="174"/>
        <end position="339"/>
    </location>
</feature>
<dbReference type="PANTHER" id="PTHR12461:SF105">
    <property type="entry name" value="HYPOXIA-INDUCIBLE FACTOR 1-ALPHA INHIBITOR"/>
    <property type="match status" value="1"/>
</dbReference>
<organism evidence="2 3">
    <name type="scientific">Apodospora peruviana</name>
    <dbReference type="NCBI Taxonomy" id="516989"/>
    <lineage>
        <taxon>Eukaryota</taxon>
        <taxon>Fungi</taxon>
        <taxon>Dikarya</taxon>
        <taxon>Ascomycota</taxon>
        <taxon>Pezizomycotina</taxon>
        <taxon>Sordariomycetes</taxon>
        <taxon>Sordariomycetidae</taxon>
        <taxon>Sordariales</taxon>
        <taxon>Lasiosphaeriaceae</taxon>
        <taxon>Apodospora</taxon>
    </lineage>
</organism>
<protein>
    <recommendedName>
        <fullName evidence="1">JmjC domain-containing protein</fullName>
    </recommendedName>
</protein>
<evidence type="ECO:0000313" key="2">
    <source>
        <dbReference type="EMBL" id="KAK3316442.1"/>
    </source>
</evidence>
<dbReference type="InterPro" id="IPR003347">
    <property type="entry name" value="JmjC_dom"/>
</dbReference>
<evidence type="ECO:0000259" key="1">
    <source>
        <dbReference type="PROSITE" id="PS51184"/>
    </source>
</evidence>
<evidence type="ECO:0000313" key="3">
    <source>
        <dbReference type="Proteomes" id="UP001283341"/>
    </source>
</evidence>
<dbReference type="PROSITE" id="PS51184">
    <property type="entry name" value="JMJC"/>
    <property type="match status" value="1"/>
</dbReference>
<accession>A0AAE0M280</accession>
<dbReference type="InterPro" id="IPR041667">
    <property type="entry name" value="Cupin_8"/>
</dbReference>